<feature type="active site" evidence="1">
    <location>
        <position position="237"/>
    </location>
</feature>
<keyword evidence="1" id="KW-0720">Serine protease</keyword>
<proteinExistence type="inferred from homology"/>
<dbReference type="PANTHER" id="PTHR10046">
    <property type="entry name" value="ATP DEPENDENT LON PROTEASE FAMILY MEMBER"/>
    <property type="match status" value="1"/>
</dbReference>
<protein>
    <recommendedName>
        <fullName evidence="1">endopeptidase La</fullName>
        <ecNumber evidence="1">3.4.21.53</ecNumber>
    </recommendedName>
</protein>
<dbReference type="RefSeq" id="WP_056948091.1">
    <property type="nucleotide sequence ID" value="NZ_AZEE01000028.1"/>
</dbReference>
<dbReference type="Pfam" id="PF05362">
    <property type="entry name" value="Lon_C"/>
    <property type="match status" value="1"/>
</dbReference>
<dbReference type="SUPFAM" id="SSF50156">
    <property type="entry name" value="PDZ domain-like"/>
    <property type="match status" value="1"/>
</dbReference>
<evidence type="ECO:0000256" key="1">
    <source>
        <dbReference type="PROSITE-ProRule" id="PRU01122"/>
    </source>
</evidence>
<dbReference type="InterPro" id="IPR001478">
    <property type="entry name" value="PDZ"/>
</dbReference>
<feature type="transmembrane region" description="Helical" evidence="2">
    <location>
        <begin position="12"/>
        <end position="30"/>
    </location>
</feature>
<dbReference type="SUPFAM" id="SSF54211">
    <property type="entry name" value="Ribosomal protein S5 domain 2-like"/>
    <property type="match status" value="1"/>
</dbReference>
<evidence type="ECO:0000313" key="5">
    <source>
        <dbReference type="Proteomes" id="UP000051160"/>
    </source>
</evidence>
<keyword evidence="1" id="KW-0378">Hydrolase</keyword>
<dbReference type="EC" id="3.4.21.53" evidence="1"/>
<feature type="domain" description="Lon proteolytic" evidence="3">
    <location>
        <begin position="232"/>
        <end position="348"/>
    </location>
</feature>
<evidence type="ECO:0000313" key="4">
    <source>
        <dbReference type="EMBL" id="KRK98246.1"/>
    </source>
</evidence>
<dbReference type="Pfam" id="PF13180">
    <property type="entry name" value="PDZ_2"/>
    <property type="match status" value="1"/>
</dbReference>
<dbReference type="PROSITE" id="PS51786">
    <property type="entry name" value="LON_PROTEOLYTIC"/>
    <property type="match status" value="1"/>
</dbReference>
<dbReference type="PATRIC" id="fig|1423776.4.peg.1239"/>
<dbReference type="Proteomes" id="UP000051160">
    <property type="component" value="Unassembled WGS sequence"/>
</dbReference>
<dbReference type="GO" id="GO:0030163">
    <property type="term" value="P:protein catabolic process"/>
    <property type="evidence" value="ECO:0007669"/>
    <property type="project" value="InterPro"/>
</dbReference>
<dbReference type="InterPro" id="IPR027065">
    <property type="entry name" value="Lon_Prtase"/>
</dbReference>
<keyword evidence="2" id="KW-0812">Transmembrane</keyword>
<dbReference type="GO" id="GO:0006508">
    <property type="term" value="P:proteolysis"/>
    <property type="evidence" value="ECO:0007669"/>
    <property type="project" value="UniProtKB-KW"/>
</dbReference>
<keyword evidence="5" id="KW-1185">Reference proteome</keyword>
<dbReference type="InterPro" id="IPR014721">
    <property type="entry name" value="Ribsml_uS5_D2-typ_fold_subgr"/>
</dbReference>
<comment type="caution">
    <text evidence="4">The sequence shown here is derived from an EMBL/GenBank/DDBJ whole genome shotgun (WGS) entry which is preliminary data.</text>
</comment>
<keyword evidence="2" id="KW-1133">Transmembrane helix</keyword>
<reference evidence="4 5" key="1">
    <citation type="journal article" date="2015" name="Genome Announc.">
        <title>Expanding the biotechnology potential of lactobacilli through comparative genomics of 213 strains and associated genera.</title>
        <authorList>
            <person name="Sun Z."/>
            <person name="Harris H.M."/>
            <person name="McCann A."/>
            <person name="Guo C."/>
            <person name="Argimon S."/>
            <person name="Zhang W."/>
            <person name="Yang X."/>
            <person name="Jeffery I.B."/>
            <person name="Cooney J.C."/>
            <person name="Kagawa T.F."/>
            <person name="Liu W."/>
            <person name="Song Y."/>
            <person name="Salvetti E."/>
            <person name="Wrobel A."/>
            <person name="Rasinkangas P."/>
            <person name="Parkhill J."/>
            <person name="Rea M.C."/>
            <person name="O'Sullivan O."/>
            <person name="Ritari J."/>
            <person name="Douillard F.P."/>
            <person name="Paul Ross R."/>
            <person name="Yang R."/>
            <person name="Briner A.E."/>
            <person name="Felis G.E."/>
            <person name="de Vos W.M."/>
            <person name="Barrangou R."/>
            <person name="Klaenhammer T.R."/>
            <person name="Caufield P.W."/>
            <person name="Cui Y."/>
            <person name="Zhang H."/>
            <person name="O'Toole P.W."/>
        </authorList>
    </citation>
    <scope>NUCLEOTIDE SEQUENCE [LARGE SCALE GENOMIC DNA]</scope>
    <source>
        <strain evidence="4 5">DSM 19909</strain>
    </source>
</reference>
<dbReference type="InterPro" id="IPR008269">
    <property type="entry name" value="Lon_proteolytic"/>
</dbReference>
<dbReference type="AlphaFoldDB" id="A0A0R1LR17"/>
<comment type="similarity">
    <text evidence="1">Belongs to the peptidase S16 family.</text>
</comment>
<dbReference type="EMBL" id="AZEE01000028">
    <property type="protein sequence ID" value="KRK98246.1"/>
    <property type="molecule type" value="Genomic_DNA"/>
</dbReference>
<organism evidence="4 5">
    <name type="scientific">Secundilactobacillus odoratitofui DSM 19909 = JCM 15043</name>
    <dbReference type="NCBI Taxonomy" id="1423776"/>
    <lineage>
        <taxon>Bacteria</taxon>
        <taxon>Bacillati</taxon>
        <taxon>Bacillota</taxon>
        <taxon>Bacilli</taxon>
        <taxon>Lactobacillales</taxon>
        <taxon>Lactobacillaceae</taxon>
        <taxon>Secundilactobacillus</taxon>
    </lineage>
</organism>
<gene>
    <name evidence="4" type="ORF">FD04_GL001226</name>
</gene>
<comment type="catalytic activity">
    <reaction evidence="1">
        <text>Hydrolysis of proteins in presence of ATP.</text>
        <dbReference type="EC" id="3.4.21.53"/>
    </reaction>
</comment>
<dbReference type="GO" id="GO:0004176">
    <property type="term" value="F:ATP-dependent peptidase activity"/>
    <property type="evidence" value="ECO:0007669"/>
    <property type="project" value="UniProtKB-UniRule"/>
</dbReference>
<accession>A0A0R1LR17</accession>
<dbReference type="STRING" id="1423776.FD04_GL001226"/>
<evidence type="ECO:0000259" key="3">
    <source>
        <dbReference type="PROSITE" id="PS51786"/>
    </source>
</evidence>
<feature type="active site" evidence="1">
    <location>
        <position position="282"/>
    </location>
</feature>
<name>A0A0R1LR17_9LACO</name>
<dbReference type="OrthoDB" id="2356897at2"/>
<dbReference type="InterPro" id="IPR036034">
    <property type="entry name" value="PDZ_sf"/>
</dbReference>
<dbReference type="InterPro" id="IPR020568">
    <property type="entry name" value="Ribosomal_Su5_D2-typ_SF"/>
</dbReference>
<dbReference type="Gene3D" id="3.30.230.10">
    <property type="match status" value="1"/>
</dbReference>
<sequence length="349" mass="37820">MQKQTKKRIVQYAVSVAVAIVILVGFFWPMSSYIESPGSADNLKTFVSIKNHPDKSAGKFMITSVRLAQAHPFTYLMAKVSPYSTIESAQSVTGGQSSQTYLKMQNFYMQSAINEAKAVAVKAAHKQVTKTYLGIYVMSVQHNSKFKGQLKVGDTITKVNGHHFESAYGFQKYIAKQAVGDTLHVQYRRGHALKTASAPLIKLSSGKPGIGIILTDNVKIKTTPEVKVDPGQIGGPSGGLMFSLQIYGQLTGENIRHGQKIAGTGTINPDGSVGEIGGIDKKIVAAKKAGATIFFAPYVKPTKAILELEQGHQTNYQLAKKTAKKVAPNMKVVPVSTFEQALSYLKTHQ</sequence>
<keyword evidence="1" id="KW-0645">Protease</keyword>
<dbReference type="GO" id="GO:0004252">
    <property type="term" value="F:serine-type endopeptidase activity"/>
    <property type="evidence" value="ECO:0007669"/>
    <property type="project" value="UniProtKB-UniRule"/>
</dbReference>
<keyword evidence="2" id="KW-0472">Membrane</keyword>
<evidence type="ECO:0000256" key="2">
    <source>
        <dbReference type="SAM" id="Phobius"/>
    </source>
</evidence>
<dbReference type="NCBIfam" id="NF041438">
    <property type="entry name" value="SepM_fam_S16"/>
    <property type="match status" value="1"/>
</dbReference>
<dbReference type="GO" id="GO:0005524">
    <property type="term" value="F:ATP binding"/>
    <property type="evidence" value="ECO:0007669"/>
    <property type="project" value="InterPro"/>
</dbReference>